<accession>X7E5S6</accession>
<comment type="caution">
    <text evidence="1">The sequence shown here is derived from an EMBL/GenBank/DDBJ whole genome shotgun (WGS) entry which is preliminary data.</text>
</comment>
<name>X7E5S6_9GAMM</name>
<dbReference type="eggNOG" id="ENOG503309N">
    <property type="taxonomic scope" value="Bacteria"/>
</dbReference>
<organism evidence="1 2">
    <name type="scientific">Marinomonas ushuaiensis DSM 15871</name>
    <dbReference type="NCBI Taxonomy" id="1122207"/>
    <lineage>
        <taxon>Bacteria</taxon>
        <taxon>Pseudomonadati</taxon>
        <taxon>Pseudomonadota</taxon>
        <taxon>Gammaproteobacteria</taxon>
        <taxon>Oceanospirillales</taxon>
        <taxon>Oceanospirillaceae</taxon>
        <taxon>Marinomonas</taxon>
    </lineage>
</organism>
<dbReference type="AlphaFoldDB" id="X7E5S6"/>
<proteinExistence type="predicted"/>
<dbReference type="EMBL" id="JAMB01000004">
    <property type="protein sequence ID" value="ETX11379.1"/>
    <property type="molecule type" value="Genomic_DNA"/>
</dbReference>
<keyword evidence="2" id="KW-1185">Reference proteome</keyword>
<protein>
    <submittedName>
        <fullName evidence="1">Uncharacterized protein</fullName>
    </submittedName>
</protein>
<evidence type="ECO:0000313" key="1">
    <source>
        <dbReference type="EMBL" id="ETX11379.1"/>
    </source>
</evidence>
<dbReference type="PATRIC" id="fig|1122207.3.peg.1403"/>
<dbReference type="OrthoDB" id="6104590at2"/>
<dbReference type="Proteomes" id="UP000054058">
    <property type="component" value="Unassembled WGS sequence"/>
</dbReference>
<dbReference type="RefSeq" id="WP_036160455.1">
    <property type="nucleotide sequence ID" value="NZ_JAMB01000004.1"/>
</dbReference>
<gene>
    <name evidence="1" type="ORF">MUS1_11345</name>
</gene>
<evidence type="ECO:0000313" key="2">
    <source>
        <dbReference type="Proteomes" id="UP000054058"/>
    </source>
</evidence>
<sequence length="262" mass="29747">MKGILLIIGIFLSHTVAALDLVKYPIELSSYEGITVVIVPTLDKKQALLKITGINHSIDDVVFLTTYKQHGNKKAYKYTFDGSERALVSVDDNYGCCSYELYIPDSRKSIYLEKTENTDPIITKNLLAQYEQQLNKGLQAKLAAFNREKHVTSQQQSILDVDKEVLVKCELPIQSSIDWKKVSDADLKKYSVGSFCAQVGHEIAKMCEQNNQFKTQVSQFNAVHCDFTDTLKLRKKDKVLNFKIAPTEPNQPQFINSYLRNL</sequence>
<reference evidence="1 2" key="1">
    <citation type="submission" date="2014-01" db="EMBL/GenBank/DDBJ databases">
        <title>Marinomonas ushuaiensis DSM 15871 Genome Sequencing.</title>
        <authorList>
            <person name="Lai Q."/>
            <person name="Shao Z.S."/>
        </authorList>
    </citation>
    <scope>NUCLEOTIDE SEQUENCE [LARGE SCALE GENOMIC DNA]</scope>
    <source>
        <strain evidence="1 2">DSM 15871</strain>
    </source>
</reference>